<feature type="binding site" evidence="3">
    <location>
        <begin position="131"/>
        <end position="134"/>
    </location>
    <ligand>
        <name>GTP</name>
        <dbReference type="ChEBI" id="CHEBI:37565"/>
    </ligand>
</feature>
<dbReference type="GO" id="GO:0060170">
    <property type="term" value="C:ciliary membrane"/>
    <property type="evidence" value="ECO:0007669"/>
    <property type="project" value="TreeGrafter"/>
</dbReference>
<feature type="binding site" evidence="3">
    <location>
        <begin position="28"/>
        <end position="35"/>
    </location>
    <ligand>
        <name>GTP</name>
        <dbReference type="ChEBI" id="CHEBI:37565"/>
    </ligand>
</feature>
<keyword evidence="1 3" id="KW-0547">Nucleotide-binding</keyword>
<dbReference type="PROSITE" id="PS51417">
    <property type="entry name" value="ARF"/>
    <property type="match status" value="1"/>
</dbReference>
<evidence type="ECO:0000256" key="3">
    <source>
        <dbReference type="PIRSR" id="PIRSR606689-1"/>
    </source>
</evidence>
<dbReference type="GO" id="GO:1905515">
    <property type="term" value="P:non-motile cilium assembly"/>
    <property type="evidence" value="ECO:0007669"/>
    <property type="project" value="TreeGrafter"/>
</dbReference>
<evidence type="ECO:0000313" key="6">
    <source>
        <dbReference type="EMBL" id="KAK7107433.1"/>
    </source>
</evidence>
<dbReference type="SMART" id="SM00177">
    <property type="entry name" value="ARF"/>
    <property type="match status" value="1"/>
</dbReference>
<proteinExistence type="predicted"/>
<gene>
    <name evidence="6" type="ORF">V1264_015366</name>
</gene>
<comment type="caution">
    <text evidence="6">The sequence shown here is derived from an EMBL/GenBank/DDBJ whole genome shotgun (WGS) entry which is preliminary data.</text>
</comment>
<feature type="compositionally biased region" description="Basic and acidic residues" evidence="5">
    <location>
        <begin position="206"/>
        <end position="249"/>
    </location>
</feature>
<feature type="region of interest" description="Disordered" evidence="5">
    <location>
        <begin position="286"/>
        <end position="400"/>
    </location>
</feature>
<dbReference type="GO" id="GO:0003924">
    <property type="term" value="F:GTPase activity"/>
    <property type="evidence" value="ECO:0007669"/>
    <property type="project" value="InterPro"/>
</dbReference>
<dbReference type="InterPro" id="IPR006689">
    <property type="entry name" value="Small_GTPase_ARF/SAR"/>
</dbReference>
<name>A0AAN9GFW8_9CAEN</name>
<sequence>MFSLMGNCISTIRQRRQTKKPLTLALLGVDNAGKTTASFSFAGEPIDPDVAPTIGFRNVKFTFDKYDITLYDIGGGKNIRPVWKNYFPEVYGVIYMVDSSTAERMDEVRETFRESLEHPHVSGKPVLLLANKQDKADALDEVDICEQLNLESVVNTNKCPCRIDTCTALRGTGKKMDPRMKEGLRWLLGVVEKQWAQLKIRVDSDVKAVDQQRKEEAAARRERVRKQREDREKAEEEERQRLGIEKRDSDEDEMLDGDPFRPLNLNQLKKKEEKLKAEKKHLKELEQASKVKDTNGEALFAKTPGSTRLQGGGVGEGDKVFSPRTRPSALPPLEPLGTPFLEEGEQGKKKKKKKNKFLQGREETGTQQTRQSQDKTTDDDEDIVMATPRSQPVLSESVVGKSVRTVSNIKVSTHDDFPARQMLAAGITRVPQSLDGGEGEAEVDTPRTRKVKKKKLRDLAANQNGQARPVGAGDQLETMPRSVPRLMGLDGEDIKEVTAGGVAGQKKKRGKKNRLNPNDEEKYELSPRTVFASSPQHQGLKMTSRHSQMHSNVSLGSDHLGSKTWGMAEDLPAVADDAIAFRQPNFANDDDAIL</sequence>
<dbReference type="PANTHER" id="PTHR46090:SF2">
    <property type="entry name" value="ADP-RIBOSYLATION FACTOR-LIKE PROTEIN 13B"/>
    <property type="match status" value="1"/>
</dbReference>
<keyword evidence="2 3" id="KW-0342">GTP-binding</keyword>
<dbReference type="InterPro" id="IPR051995">
    <property type="entry name" value="Ciliary_GTPase"/>
</dbReference>
<dbReference type="Pfam" id="PF00025">
    <property type="entry name" value="Arf"/>
    <property type="match status" value="1"/>
</dbReference>
<dbReference type="Proteomes" id="UP001374579">
    <property type="component" value="Unassembled WGS sequence"/>
</dbReference>
<feature type="region of interest" description="Disordered" evidence="5">
    <location>
        <begin position="498"/>
        <end position="525"/>
    </location>
</feature>
<evidence type="ECO:0008006" key="8">
    <source>
        <dbReference type="Google" id="ProtNLM"/>
    </source>
</evidence>
<keyword evidence="7" id="KW-1185">Reference proteome</keyword>
<dbReference type="PANTHER" id="PTHR46090">
    <property type="entry name" value="ADP-RIBOSYLATION FACTOR-LIKE PROTEIN 13B"/>
    <property type="match status" value="1"/>
</dbReference>
<feature type="region of interest" description="Disordered" evidence="5">
    <location>
        <begin position="206"/>
        <end position="267"/>
    </location>
</feature>
<accession>A0AAN9GFW8</accession>
<evidence type="ECO:0000256" key="4">
    <source>
        <dbReference type="PIRSR" id="PIRSR606689-2"/>
    </source>
</evidence>
<feature type="compositionally biased region" description="Basic and acidic residues" evidence="5">
    <location>
        <begin position="286"/>
        <end position="295"/>
    </location>
</feature>
<evidence type="ECO:0000313" key="7">
    <source>
        <dbReference type="Proteomes" id="UP001374579"/>
    </source>
</evidence>
<feature type="binding site" evidence="3">
    <location>
        <position position="75"/>
    </location>
    <ligand>
        <name>GTP</name>
        <dbReference type="ChEBI" id="CHEBI:37565"/>
    </ligand>
</feature>
<dbReference type="InterPro" id="IPR027417">
    <property type="entry name" value="P-loop_NTPase"/>
</dbReference>
<dbReference type="EMBL" id="JBAMIC010000004">
    <property type="protein sequence ID" value="KAK7107433.1"/>
    <property type="molecule type" value="Genomic_DNA"/>
</dbReference>
<dbReference type="Gene3D" id="3.40.50.300">
    <property type="entry name" value="P-loop containing nucleotide triphosphate hydrolases"/>
    <property type="match status" value="1"/>
</dbReference>
<dbReference type="GO" id="GO:0097730">
    <property type="term" value="C:non-motile cilium"/>
    <property type="evidence" value="ECO:0007669"/>
    <property type="project" value="TreeGrafter"/>
</dbReference>
<feature type="binding site" evidence="4">
    <location>
        <position position="53"/>
    </location>
    <ligand>
        <name>Mg(2+)</name>
        <dbReference type="ChEBI" id="CHEBI:18420"/>
    </ligand>
</feature>
<dbReference type="PRINTS" id="PR00328">
    <property type="entry name" value="SAR1GTPBP"/>
</dbReference>
<organism evidence="6 7">
    <name type="scientific">Littorina saxatilis</name>
    <dbReference type="NCBI Taxonomy" id="31220"/>
    <lineage>
        <taxon>Eukaryota</taxon>
        <taxon>Metazoa</taxon>
        <taxon>Spiralia</taxon>
        <taxon>Lophotrochozoa</taxon>
        <taxon>Mollusca</taxon>
        <taxon>Gastropoda</taxon>
        <taxon>Caenogastropoda</taxon>
        <taxon>Littorinimorpha</taxon>
        <taxon>Littorinoidea</taxon>
        <taxon>Littorinidae</taxon>
        <taxon>Littorina</taxon>
    </lineage>
</organism>
<keyword evidence="4" id="KW-0460">Magnesium</keyword>
<reference evidence="6 7" key="1">
    <citation type="submission" date="2024-02" db="EMBL/GenBank/DDBJ databases">
        <title>Chromosome-scale genome assembly of the rough periwinkle Littorina saxatilis.</title>
        <authorList>
            <person name="De Jode A."/>
            <person name="Faria R."/>
            <person name="Formenti G."/>
            <person name="Sims Y."/>
            <person name="Smith T.P."/>
            <person name="Tracey A."/>
            <person name="Wood J.M.D."/>
            <person name="Zagrodzka Z.B."/>
            <person name="Johannesson K."/>
            <person name="Butlin R.K."/>
            <person name="Leder E.H."/>
        </authorList>
    </citation>
    <scope>NUCLEOTIDE SEQUENCE [LARGE SCALE GENOMIC DNA]</scope>
    <source>
        <strain evidence="6">Snail1</strain>
        <tissue evidence="6">Muscle</tissue>
    </source>
</reference>
<evidence type="ECO:0000256" key="1">
    <source>
        <dbReference type="ARBA" id="ARBA00022741"/>
    </source>
</evidence>
<dbReference type="InterPro" id="IPR005225">
    <property type="entry name" value="Small_GTP-bd"/>
</dbReference>
<feature type="binding site" evidence="4">
    <location>
        <position position="35"/>
    </location>
    <ligand>
        <name>Mg(2+)</name>
        <dbReference type="ChEBI" id="CHEBI:18420"/>
    </ligand>
</feature>
<dbReference type="GO" id="GO:0005525">
    <property type="term" value="F:GTP binding"/>
    <property type="evidence" value="ECO:0007669"/>
    <property type="project" value="UniProtKB-KW"/>
</dbReference>
<evidence type="ECO:0000256" key="5">
    <source>
        <dbReference type="SAM" id="MobiDB-lite"/>
    </source>
</evidence>
<dbReference type="NCBIfam" id="TIGR00231">
    <property type="entry name" value="small_GTP"/>
    <property type="match status" value="1"/>
</dbReference>
<dbReference type="SUPFAM" id="SSF52540">
    <property type="entry name" value="P-loop containing nucleoside triphosphate hydrolases"/>
    <property type="match status" value="1"/>
</dbReference>
<dbReference type="AlphaFoldDB" id="A0AAN9GFW8"/>
<dbReference type="SMART" id="SM00178">
    <property type="entry name" value="SAR"/>
    <property type="match status" value="1"/>
</dbReference>
<protein>
    <recommendedName>
        <fullName evidence="8">ADP-ribosylation factor-like protein 13B</fullName>
    </recommendedName>
</protein>
<dbReference type="GO" id="GO:0046872">
    <property type="term" value="F:metal ion binding"/>
    <property type="evidence" value="ECO:0007669"/>
    <property type="project" value="UniProtKB-KW"/>
</dbReference>
<evidence type="ECO:0000256" key="2">
    <source>
        <dbReference type="ARBA" id="ARBA00023134"/>
    </source>
</evidence>
<dbReference type="GO" id="GO:0097500">
    <property type="term" value="P:receptor localization to non-motile cilium"/>
    <property type="evidence" value="ECO:0007669"/>
    <property type="project" value="TreeGrafter"/>
</dbReference>
<keyword evidence="4" id="KW-0479">Metal-binding</keyword>
<feature type="compositionally biased region" description="Basic residues" evidence="5">
    <location>
        <begin position="505"/>
        <end position="514"/>
    </location>
</feature>